<dbReference type="InterPro" id="IPR003838">
    <property type="entry name" value="ABC3_permease_C"/>
</dbReference>
<dbReference type="PANTHER" id="PTHR30572:SF18">
    <property type="entry name" value="ABC-TYPE MACROLIDE FAMILY EXPORT SYSTEM PERMEASE COMPONENT 2"/>
    <property type="match status" value="1"/>
</dbReference>
<feature type="transmembrane region" description="Helical" evidence="6">
    <location>
        <begin position="341"/>
        <end position="359"/>
    </location>
</feature>
<name>A0A5B8A3F0_9BACT</name>
<feature type="transmembrane region" description="Helical" evidence="6">
    <location>
        <begin position="379"/>
        <end position="400"/>
    </location>
</feature>
<evidence type="ECO:0000256" key="6">
    <source>
        <dbReference type="SAM" id="Phobius"/>
    </source>
</evidence>
<keyword evidence="4 6" id="KW-1133">Transmembrane helix</keyword>
<gene>
    <name evidence="9" type="ORF">FHG12_18495</name>
</gene>
<protein>
    <submittedName>
        <fullName evidence="9">FtsX-like permease family protein</fullName>
    </submittedName>
</protein>
<evidence type="ECO:0000256" key="2">
    <source>
        <dbReference type="ARBA" id="ARBA00022475"/>
    </source>
</evidence>
<dbReference type="PANTHER" id="PTHR30572">
    <property type="entry name" value="MEMBRANE COMPONENT OF TRANSPORTER-RELATED"/>
    <property type="match status" value="1"/>
</dbReference>
<evidence type="ECO:0000256" key="5">
    <source>
        <dbReference type="ARBA" id="ARBA00023136"/>
    </source>
</evidence>
<dbReference type="InterPro" id="IPR025857">
    <property type="entry name" value="MacB_PCD"/>
</dbReference>
<feature type="domain" description="MacB-like periplasmic core" evidence="8">
    <location>
        <begin position="20"/>
        <end position="238"/>
    </location>
</feature>
<dbReference type="Pfam" id="PF02687">
    <property type="entry name" value="FtsX"/>
    <property type="match status" value="1"/>
</dbReference>
<dbReference type="Pfam" id="PF12704">
    <property type="entry name" value="MacB_PCD"/>
    <property type="match status" value="1"/>
</dbReference>
<keyword evidence="3 6" id="KW-0812">Transmembrane</keyword>
<dbReference type="Proteomes" id="UP000305398">
    <property type="component" value="Chromosome"/>
</dbReference>
<dbReference type="AlphaFoldDB" id="A0A5B8A3F0"/>
<dbReference type="KEGG" id="hyj:FHG12_18495"/>
<dbReference type="GO" id="GO:0005886">
    <property type="term" value="C:plasma membrane"/>
    <property type="evidence" value="ECO:0007669"/>
    <property type="project" value="UniProtKB-SubCell"/>
</dbReference>
<feature type="transmembrane region" description="Helical" evidence="6">
    <location>
        <begin position="283"/>
        <end position="305"/>
    </location>
</feature>
<accession>A0A5B8A3F0</accession>
<evidence type="ECO:0000313" key="9">
    <source>
        <dbReference type="EMBL" id="QDA61964.1"/>
    </source>
</evidence>
<dbReference type="EMBL" id="CP040896">
    <property type="protein sequence ID" value="QDA61964.1"/>
    <property type="molecule type" value="Genomic_DNA"/>
</dbReference>
<reference evidence="9 10" key="1">
    <citation type="submission" date="2019-06" db="EMBL/GenBank/DDBJ databases">
        <authorList>
            <person name="Srinivasan S."/>
        </authorList>
    </citation>
    <scope>NUCLEOTIDE SEQUENCE [LARGE SCALE GENOMIC DNA]</scope>
    <source>
        <strain evidence="9 10">17J68-5</strain>
    </source>
</reference>
<proteinExistence type="predicted"/>
<dbReference type="RefSeq" id="WP_139517196.1">
    <property type="nucleotide sequence ID" value="NZ_CP040896.1"/>
</dbReference>
<dbReference type="InterPro" id="IPR050250">
    <property type="entry name" value="Macrolide_Exporter_MacB"/>
</dbReference>
<keyword evidence="10" id="KW-1185">Reference proteome</keyword>
<evidence type="ECO:0000256" key="3">
    <source>
        <dbReference type="ARBA" id="ARBA00022692"/>
    </source>
</evidence>
<feature type="transmembrane region" description="Helical" evidence="6">
    <location>
        <begin position="21"/>
        <end position="41"/>
    </location>
</feature>
<feature type="domain" description="ABC3 transporter permease C-terminal" evidence="7">
    <location>
        <begin position="292"/>
        <end position="407"/>
    </location>
</feature>
<comment type="subcellular location">
    <subcellularLocation>
        <location evidence="1">Cell membrane</location>
        <topology evidence="1">Multi-pass membrane protein</topology>
    </subcellularLocation>
</comment>
<dbReference type="GO" id="GO:0022857">
    <property type="term" value="F:transmembrane transporter activity"/>
    <property type="evidence" value="ECO:0007669"/>
    <property type="project" value="TreeGrafter"/>
</dbReference>
<dbReference type="OrthoDB" id="8740261at2"/>
<evidence type="ECO:0000256" key="1">
    <source>
        <dbReference type="ARBA" id="ARBA00004651"/>
    </source>
</evidence>
<keyword evidence="2" id="KW-1003">Cell membrane</keyword>
<evidence type="ECO:0000313" key="10">
    <source>
        <dbReference type="Proteomes" id="UP000305398"/>
    </source>
</evidence>
<keyword evidence="5 6" id="KW-0472">Membrane</keyword>
<sequence>MLLSYIKIAWKVLLRRKFFTFISLFGISFTLMVLLVVVAMFDNFQGAHAPESRVKRMAFVSFMSQRFKDGGQMNTPVSPYFLDKYVRPMKTPEKVAVYSLFHATPAYIGNKKLDLDLKFTDAVFWEVFDFHFLEGKPYLAQDVRSANRVVVITETTARQYFGAATGVVGRDIVVDQRRFRVVGVVSDVPALRFNSYAEVWAPLTTTKADIRNPVLEGDYFAALLAPEGTPLEALETEYQQIVSRVTIPNRDVKKLVTHADPLLASLTRQLFGPIGGDSSDKTALFYAVTVGLTLLFMLLPALNLVNINLSRILERSSEIGVRKAFGATGSTLVGQFLIENIFLTLLGGVLGLVLAYAALEAISEANFISYAHFTLNLRVFGWALLVTVVFGVLSGVYPAFKMSRLQPVQALKGSAS</sequence>
<evidence type="ECO:0000259" key="8">
    <source>
        <dbReference type="Pfam" id="PF12704"/>
    </source>
</evidence>
<organism evidence="9 10">
    <name type="scientific">Hymenobacter jejuensis</name>
    <dbReference type="NCBI Taxonomy" id="2502781"/>
    <lineage>
        <taxon>Bacteria</taxon>
        <taxon>Pseudomonadati</taxon>
        <taxon>Bacteroidota</taxon>
        <taxon>Cytophagia</taxon>
        <taxon>Cytophagales</taxon>
        <taxon>Hymenobacteraceae</taxon>
        <taxon>Hymenobacter</taxon>
    </lineage>
</organism>
<evidence type="ECO:0000256" key="4">
    <source>
        <dbReference type="ARBA" id="ARBA00022989"/>
    </source>
</evidence>
<evidence type="ECO:0000259" key="7">
    <source>
        <dbReference type="Pfam" id="PF02687"/>
    </source>
</evidence>